<dbReference type="GO" id="GO:0051170">
    <property type="term" value="P:import into nucleus"/>
    <property type="evidence" value="ECO:0007669"/>
    <property type="project" value="TreeGrafter"/>
</dbReference>
<accession>A0A812ECU3</accession>
<dbReference type="OrthoDB" id="430436at2759"/>
<name>A0A812ECU3_ACAPH</name>
<keyword evidence="3" id="KW-1133">Transmembrane helix</keyword>
<feature type="domain" description="NAD(P)-binding" evidence="4">
    <location>
        <begin position="69"/>
        <end position="194"/>
    </location>
</feature>
<evidence type="ECO:0000256" key="3">
    <source>
        <dbReference type="SAM" id="Phobius"/>
    </source>
</evidence>
<dbReference type="Pfam" id="PF13460">
    <property type="entry name" value="NAD_binding_10"/>
    <property type="match status" value="1"/>
</dbReference>
<dbReference type="InterPro" id="IPR036291">
    <property type="entry name" value="NAD(P)-bd_dom_sf"/>
</dbReference>
<comment type="caution">
    <text evidence="5">The sequence shown here is derived from an EMBL/GenBank/DDBJ whole genome shotgun (WGS) entry which is preliminary data.</text>
</comment>
<dbReference type="PANTHER" id="PTHR14097">
    <property type="entry name" value="OXIDOREDUCTASE HTATIP2"/>
    <property type="match status" value="1"/>
</dbReference>
<evidence type="ECO:0000259" key="4">
    <source>
        <dbReference type="Pfam" id="PF13460"/>
    </source>
</evidence>
<keyword evidence="6" id="KW-1185">Reference proteome</keyword>
<dbReference type="GO" id="GO:0005737">
    <property type="term" value="C:cytoplasm"/>
    <property type="evidence" value="ECO:0007669"/>
    <property type="project" value="TreeGrafter"/>
</dbReference>
<dbReference type="EMBL" id="CAHIKZ030005218">
    <property type="protein sequence ID" value="CAE1321151.1"/>
    <property type="molecule type" value="Genomic_DNA"/>
</dbReference>
<comment type="subunit">
    <text evidence="1">Monomer. Forms homodimers during oxidative stress. Interacts (via N-terminus) with elongation factor EEF1A1 (via middle-region); the interaction is direct and competes with EEF1A1 binding to guanyl-nucleotide exchange factor EEF1B2, thereby inhibiting GDP for GTP exchange and reactivation of EEF1A1. Interacts with nuclear transport receptors XPO4, IPO5/RANBP5, IPO7, IPO9 and KPNB1 as well as GCN1L1/GCN1 and LRPPRC probably through their HEAT repeats. Binds NCOA5/CIA.</text>
</comment>
<dbReference type="CDD" id="cd05250">
    <property type="entry name" value="CC3_like_SDR_a"/>
    <property type="match status" value="1"/>
</dbReference>
<organism evidence="5 6">
    <name type="scientific">Acanthosepion pharaonis</name>
    <name type="common">Pharaoh cuttlefish</name>
    <name type="synonym">Sepia pharaonis</name>
    <dbReference type="NCBI Taxonomy" id="158019"/>
    <lineage>
        <taxon>Eukaryota</taxon>
        <taxon>Metazoa</taxon>
        <taxon>Spiralia</taxon>
        <taxon>Lophotrochozoa</taxon>
        <taxon>Mollusca</taxon>
        <taxon>Cephalopoda</taxon>
        <taxon>Coleoidea</taxon>
        <taxon>Decapodiformes</taxon>
        <taxon>Sepiida</taxon>
        <taxon>Sepiina</taxon>
        <taxon>Sepiidae</taxon>
        <taxon>Acanthosepion</taxon>
    </lineage>
</organism>
<reference evidence="5" key="1">
    <citation type="submission" date="2021-01" db="EMBL/GenBank/DDBJ databases">
        <authorList>
            <person name="Li R."/>
            <person name="Bekaert M."/>
        </authorList>
    </citation>
    <scope>NUCLEOTIDE SEQUENCE</scope>
    <source>
        <strain evidence="5">Farmed</strain>
    </source>
</reference>
<evidence type="ECO:0000256" key="2">
    <source>
        <dbReference type="ARBA" id="ARBA00093604"/>
    </source>
</evidence>
<gene>
    <name evidence="5" type="ORF">SPHA_71279</name>
</gene>
<feature type="transmembrane region" description="Helical" evidence="3">
    <location>
        <begin position="12"/>
        <end position="31"/>
    </location>
</feature>
<keyword evidence="5" id="KW-0560">Oxidoreductase</keyword>
<dbReference type="InterPro" id="IPR016040">
    <property type="entry name" value="NAD(P)-bd_dom"/>
</dbReference>
<dbReference type="SUPFAM" id="SSF51735">
    <property type="entry name" value="NAD(P)-binding Rossmann-fold domains"/>
    <property type="match status" value="1"/>
</dbReference>
<evidence type="ECO:0000313" key="5">
    <source>
        <dbReference type="EMBL" id="CAE1321151.1"/>
    </source>
</evidence>
<dbReference type="GO" id="GO:0016491">
    <property type="term" value="F:oxidoreductase activity"/>
    <property type="evidence" value="ECO:0007669"/>
    <property type="project" value="UniProtKB-KW"/>
</dbReference>
<protein>
    <recommendedName>
        <fullName evidence="2">Protein HTATIP2</fullName>
    </recommendedName>
</protein>
<dbReference type="Gene3D" id="3.40.50.720">
    <property type="entry name" value="NAD(P)-binding Rossmann-like Domain"/>
    <property type="match status" value="1"/>
</dbReference>
<evidence type="ECO:0000256" key="1">
    <source>
        <dbReference type="ARBA" id="ARBA00093483"/>
    </source>
</evidence>
<sequence length="305" mass="34573">MLWFKCDEIIPGVILALIYVALSLSGVFFYMEYEGIEDVDSHCRVAYSAEKHIDTFRQKNSSAFVVGFSGEVGRHLLETLDQAKVFSRIVLIGRRTINLDHLGPEFEQRRVRFDLLEDYAETFDGLDYGFCTLGTSHSSVLSAEFNRVDHDYVLKTAEVAKAKGCKHFTVVSSHGADSNSSFFFKQAKGLMEETLMEMKFDRLSIFRPGVLLCDRKEHRPGDTIFQSLLRPIAYFFPTAVTLPVETAAIAMLNNVIAPNNRTVDIYENKAIHVVAGMASQYCPPELVPLKHHDHSFHHKDHDSEF</sequence>
<evidence type="ECO:0000313" key="6">
    <source>
        <dbReference type="Proteomes" id="UP000597762"/>
    </source>
</evidence>
<dbReference type="AlphaFoldDB" id="A0A812ECU3"/>
<keyword evidence="3" id="KW-0472">Membrane</keyword>
<dbReference type="PANTHER" id="PTHR14097:SF7">
    <property type="entry name" value="OXIDOREDUCTASE HTATIP2"/>
    <property type="match status" value="1"/>
</dbReference>
<keyword evidence="3" id="KW-0812">Transmembrane</keyword>
<proteinExistence type="predicted"/>
<dbReference type="Proteomes" id="UP000597762">
    <property type="component" value="Unassembled WGS sequence"/>
</dbReference>